<evidence type="ECO:0000313" key="1">
    <source>
        <dbReference type="EMBL" id="GAA0175564.1"/>
    </source>
</evidence>
<proteinExistence type="predicted"/>
<dbReference type="Proteomes" id="UP001454036">
    <property type="component" value="Unassembled WGS sequence"/>
</dbReference>
<name>A0AAV3RGN2_LITER</name>
<accession>A0AAV3RGN2</accession>
<evidence type="ECO:0000313" key="2">
    <source>
        <dbReference type="Proteomes" id="UP001454036"/>
    </source>
</evidence>
<dbReference type="EMBL" id="BAABME010009653">
    <property type="protein sequence ID" value="GAA0175564.1"/>
    <property type="molecule type" value="Genomic_DNA"/>
</dbReference>
<dbReference type="AlphaFoldDB" id="A0AAV3RGN2"/>
<gene>
    <name evidence="1" type="ORF">LIER_28712</name>
</gene>
<protein>
    <submittedName>
        <fullName evidence="1">Uncharacterized protein</fullName>
    </submittedName>
</protein>
<sequence>MSSLPHVNTSSNSLISEISSSLWIPSSFIPILKALSQFAGLNGTSSTSSCGTGRLWFSLFPQRVVFLLSFSHRSYFKMTFPTTFLCAFHYRFVHRGD</sequence>
<comment type="caution">
    <text evidence="1">The sequence shown here is derived from an EMBL/GenBank/DDBJ whole genome shotgun (WGS) entry which is preliminary data.</text>
</comment>
<keyword evidence="2" id="KW-1185">Reference proteome</keyword>
<reference evidence="1 2" key="1">
    <citation type="submission" date="2024-01" db="EMBL/GenBank/DDBJ databases">
        <title>The complete chloroplast genome sequence of Lithospermum erythrorhizon: insights into the phylogenetic relationship among Boraginaceae species and the maternal lineages of purple gromwells.</title>
        <authorList>
            <person name="Okada T."/>
            <person name="Watanabe K."/>
        </authorList>
    </citation>
    <scope>NUCLEOTIDE SEQUENCE [LARGE SCALE GENOMIC DNA]</scope>
</reference>
<organism evidence="1 2">
    <name type="scientific">Lithospermum erythrorhizon</name>
    <name type="common">Purple gromwell</name>
    <name type="synonym">Lithospermum officinale var. erythrorhizon</name>
    <dbReference type="NCBI Taxonomy" id="34254"/>
    <lineage>
        <taxon>Eukaryota</taxon>
        <taxon>Viridiplantae</taxon>
        <taxon>Streptophyta</taxon>
        <taxon>Embryophyta</taxon>
        <taxon>Tracheophyta</taxon>
        <taxon>Spermatophyta</taxon>
        <taxon>Magnoliopsida</taxon>
        <taxon>eudicotyledons</taxon>
        <taxon>Gunneridae</taxon>
        <taxon>Pentapetalae</taxon>
        <taxon>asterids</taxon>
        <taxon>lamiids</taxon>
        <taxon>Boraginales</taxon>
        <taxon>Boraginaceae</taxon>
        <taxon>Boraginoideae</taxon>
        <taxon>Lithospermeae</taxon>
        <taxon>Lithospermum</taxon>
    </lineage>
</organism>